<comment type="caution">
    <text evidence="3">The sequence shown here is derived from an EMBL/GenBank/DDBJ whole genome shotgun (WGS) entry which is preliminary data.</text>
</comment>
<dbReference type="EMBL" id="BLLG01000003">
    <property type="protein sequence ID" value="GFH35156.1"/>
    <property type="molecule type" value="Genomic_DNA"/>
</dbReference>
<feature type="transmembrane region" description="Helical" evidence="2">
    <location>
        <begin position="95"/>
        <end position="114"/>
    </location>
</feature>
<accession>A0A6A0AQD7</accession>
<sequence length="220" mass="21915">MNRGAGSPAATPAPGPSGAPGPAASTAAEPPPAAPAPAPVPASAHAAAGPPPDEPGPWTGPTDPPGGNPAGHHRPFPPPAVGAHPDRPPPRHRRLAAPSAVLAAVAGAFAYVGAVDPNEPGHYPVCPLLQLTGIYCPGCGGLRSAHAFVHGEPGTAFGANALAVAGYLLFAVFWVVWLVRAVRAKPVRITLGPAWWWGLGAVLAGFTVVRNLPFGSGLAP</sequence>
<organism evidence="3 4">
    <name type="scientific">Streptomyces pacificus</name>
    <dbReference type="NCBI Taxonomy" id="2705029"/>
    <lineage>
        <taxon>Bacteria</taxon>
        <taxon>Bacillati</taxon>
        <taxon>Actinomycetota</taxon>
        <taxon>Actinomycetes</taxon>
        <taxon>Kitasatosporales</taxon>
        <taxon>Streptomycetaceae</taxon>
        <taxon>Streptomyces</taxon>
    </lineage>
</organism>
<keyword evidence="4" id="KW-1185">Reference proteome</keyword>
<feature type="region of interest" description="Disordered" evidence="1">
    <location>
        <begin position="1"/>
        <end position="93"/>
    </location>
</feature>
<dbReference type="RefSeq" id="WP_173263369.1">
    <property type="nucleotide sequence ID" value="NZ_BLLG01000003.1"/>
</dbReference>
<dbReference type="InterPro" id="IPR021215">
    <property type="entry name" value="DUF2752"/>
</dbReference>
<dbReference type="AlphaFoldDB" id="A0A6A0AQD7"/>
<evidence type="ECO:0008006" key="5">
    <source>
        <dbReference type="Google" id="ProtNLM"/>
    </source>
</evidence>
<feature type="transmembrane region" description="Helical" evidence="2">
    <location>
        <begin position="161"/>
        <end position="182"/>
    </location>
</feature>
<dbReference type="Pfam" id="PF10825">
    <property type="entry name" value="DUF2752"/>
    <property type="match status" value="1"/>
</dbReference>
<feature type="compositionally biased region" description="Pro residues" evidence="1">
    <location>
        <begin position="29"/>
        <end position="40"/>
    </location>
</feature>
<reference evidence="3 4" key="1">
    <citation type="submission" date="2020-02" db="EMBL/GenBank/DDBJ databases">
        <title>Whole Genome Shotgun Sequence of Streptomyces sp. strain CWH03.</title>
        <authorList>
            <person name="Dohra H."/>
            <person name="Kodani S."/>
            <person name="Yamamura H."/>
        </authorList>
    </citation>
    <scope>NUCLEOTIDE SEQUENCE [LARGE SCALE GENOMIC DNA]</scope>
    <source>
        <strain evidence="3 4">CWH03</strain>
    </source>
</reference>
<evidence type="ECO:0000313" key="4">
    <source>
        <dbReference type="Proteomes" id="UP000484988"/>
    </source>
</evidence>
<keyword evidence="2" id="KW-1133">Transmembrane helix</keyword>
<gene>
    <name evidence="3" type="ORF">SCWH03_13700</name>
</gene>
<keyword evidence="2" id="KW-0812">Transmembrane</keyword>
<evidence type="ECO:0000313" key="3">
    <source>
        <dbReference type="EMBL" id="GFH35156.1"/>
    </source>
</evidence>
<evidence type="ECO:0000256" key="1">
    <source>
        <dbReference type="SAM" id="MobiDB-lite"/>
    </source>
</evidence>
<name>A0A6A0AQD7_9ACTN</name>
<feature type="transmembrane region" description="Helical" evidence="2">
    <location>
        <begin position="194"/>
        <end position="212"/>
    </location>
</feature>
<dbReference type="Proteomes" id="UP000484988">
    <property type="component" value="Unassembled WGS sequence"/>
</dbReference>
<feature type="compositionally biased region" description="Low complexity" evidence="1">
    <location>
        <begin position="1"/>
        <end position="10"/>
    </location>
</feature>
<evidence type="ECO:0000256" key="2">
    <source>
        <dbReference type="SAM" id="Phobius"/>
    </source>
</evidence>
<protein>
    <recommendedName>
        <fullName evidence="5">DUF2752 domain-containing protein</fullName>
    </recommendedName>
</protein>
<proteinExistence type="predicted"/>
<keyword evidence="2" id="KW-0472">Membrane</keyword>